<dbReference type="AlphaFoldDB" id="A0A9X4MAA5"/>
<sequence>MNYRYSGFPSNYGGFQDIRDIHWRATNNGIDDELDEIEAMSFEDEDGEIIPLADYLARRE</sequence>
<reference evidence="1" key="1">
    <citation type="submission" date="2019-05" db="EMBL/GenBank/DDBJ databases">
        <title>Whole genome sequencing of Pseudanabaena catenata USMAC16.</title>
        <authorList>
            <person name="Khan Z."/>
            <person name="Omar W.M."/>
            <person name="Convey P."/>
            <person name="Merican F."/>
            <person name="Najimudin N."/>
        </authorList>
    </citation>
    <scope>NUCLEOTIDE SEQUENCE</scope>
    <source>
        <strain evidence="1">USMAC16</strain>
    </source>
</reference>
<comment type="caution">
    <text evidence="1">The sequence shown here is derived from an EMBL/GenBank/DDBJ whole genome shotgun (WGS) entry which is preliminary data.</text>
</comment>
<protein>
    <submittedName>
        <fullName evidence="1">Uncharacterized protein</fullName>
    </submittedName>
</protein>
<proteinExistence type="predicted"/>
<dbReference type="EMBL" id="VBTY01000058">
    <property type="protein sequence ID" value="MDG3494675.1"/>
    <property type="molecule type" value="Genomic_DNA"/>
</dbReference>
<dbReference type="RefSeq" id="WP_009626760.1">
    <property type="nucleotide sequence ID" value="NZ_VBTY01000058.1"/>
</dbReference>
<keyword evidence="2" id="KW-1185">Reference proteome</keyword>
<name>A0A9X4MAA5_9CYAN</name>
<organism evidence="1 2">
    <name type="scientific">Pseudanabaena catenata USMAC16</name>
    <dbReference type="NCBI Taxonomy" id="1855837"/>
    <lineage>
        <taxon>Bacteria</taxon>
        <taxon>Bacillati</taxon>
        <taxon>Cyanobacteriota</taxon>
        <taxon>Cyanophyceae</taxon>
        <taxon>Pseudanabaenales</taxon>
        <taxon>Pseudanabaenaceae</taxon>
        <taxon>Pseudanabaena</taxon>
    </lineage>
</organism>
<accession>A0A9X4MAA5</accession>
<dbReference type="Proteomes" id="UP001152872">
    <property type="component" value="Unassembled WGS sequence"/>
</dbReference>
<evidence type="ECO:0000313" key="2">
    <source>
        <dbReference type="Proteomes" id="UP001152872"/>
    </source>
</evidence>
<gene>
    <name evidence="1" type="ORF">FEV09_08885</name>
</gene>
<evidence type="ECO:0000313" key="1">
    <source>
        <dbReference type="EMBL" id="MDG3494675.1"/>
    </source>
</evidence>